<evidence type="ECO:0000259" key="12">
    <source>
        <dbReference type="PROSITE" id="PS50805"/>
    </source>
</evidence>
<evidence type="ECO:0000259" key="11">
    <source>
        <dbReference type="PROSITE" id="PS50157"/>
    </source>
</evidence>
<dbReference type="Gene3D" id="3.30.160.60">
    <property type="entry name" value="Classic Zinc Finger"/>
    <property type="match status" value="1"/>
</dbReference>
<evidence type="ECO:0000256" key="4">
    <source>
        <dbReference type="ARBA" id="ARBA00022771"/>
    </source>
</evidence>
<dbReference type="PROSITE" id="PS51253">
    <property type="entry name" value="HTH_CENPB"/>
    <property type="match status" value="1"/>
</dbReference>
<feature type="compositionally biased region" description="Basic and acidic residues" evidence="10">
    <location>
        <begin position="182"/>
        <end position="191"/>
    </location>
</feature>
<evidence type="ECO:0000256" key="10">
    <source>
        <dbReference type="SAM" id="MobiDB-lite"/>
    </source>
</evidence>
<dbReference type="InterPro" id="IPR006600">
    <property type="entry name" value="HTH_CenpB_DNA-bd_dom"/>
</dbReference>
<dbReference type="GeneID" id="106499369"/>
<evidence type="ECO:0000256" key="1">
    <source>
        <dbReference type="ARBA" id="ARBA00004123"/>
    </source>
</evidence>
<accession>A0ABM4E680</accession>
<keyword evidence="5" id="KW-0862">Zinc</keyword>
<feature type="region of interest" description="Disordered" evidence="10">
    <location>
        <begin position="688"/>
        <end position="711"/>
    </location>
</feature>
<evidence type="ECO:0000313" key="16">
    <source>
        <dbReference type="RefSeq" id="XP_067148206.1"/>
    </source>
</evidence>
<keyword evidence="2" id="KW-0479">Metal-binding</keyword>
<reference evidence="15" key="1">
    <citation type="submission" date="2025-05" db="UniProtKB">
        <authorList>
            <consortium name="RefSeq"/>
        </authorList>
    </citation>
    <scope>NUCLEOTIDE SEQUENCE [LARGE SCALE GENOMIC DNA]</scope>
</reference>
<dbReference type="Gene3D" id="1.10.10.60">
    <property type="entry name" value="Homeodomain-like"/>
    <property type="match status" value="2"/>
</dbReference>
<comment type="subcellular location">
    <subcellularLocation>
        <location evidence="1 9">Nucleus</location>
    </subcellularLocation>
</comment>
<evidence type="ECO:0000259" key="14">
    <source>
        <dbReference type="PROSITE" id="PS51253"/>
    </source>
</evidence>
<dbReference type="Proteomes" id="UP001652627">
    <property type="component" value="Chromosome 2"/>
</dbReference>
<evidence type="ECO:0000256" key="9">
    <source>
        <dbReference type="PROSITE-ProRule" id="PRU00320"/>
    </source>
</evidence>
<feature type="compositionally biased region" description="Pro residues" evidence="10">
    <location>
        <begin position="132"/>
        <end position="141"/>
    </location>
</feature>
<dbReference type="InterPro" id="IPR036236">
    <property type="entry name" value="Znf_C2H2_sf"/>
</dbReference>
<dbReference type="Pfam" id="PF03184">
    <property type="entry name" value="DDE_1"/>
    <property type="match status" value="1"/>
</dbReference>
<dbReference type="SUPFAM" id="SSF57667">
    <property type="entry name" value="beta-beta-alpha zinc fingers"/>
    <property type="match status" value="1"/>
</dbReference>
<evidence type="ECO:0000256" key="5">
    <source>
        <dbReference type="ARBA" id="ARBA00022833"/>
    </source>
</evidence>
<protein>
    <submittedName>
        <fullName evidence="16">Tigger transposable element-derived protein 3-like isoform X1</fullName>
    </submittedName>
</protein>
<feature type="domain" description="HTH CENPB-type" evidence="14">
    <location>
        <begin position="325"/>
        <end position="396"/>
    </location>
</feature>
<feature type="compositionally biased region" description="Basic and acidic residues" evidence="10">
    <location>
        <begin position="26"/>
        <end position="42"/>
    </location>
</feature>
<evidence type="ECO:0000313" key="15">
    <source>
        <dbReference type="Proteomes" id="UP001652627"/>
    </source>
</evidence>
<dbReference type="SUPFAM" id="SSF46689">
    <property type="entry name" value="Homeodomain-like"/>
    <property type="match status" value="2"/>
</dbReference>
<sequence>MKEDYERLVSLGYGVAKPDILAEVERGEEARCREPRSPEERAVPAGPSQGERGVSPGAPVARGPCRLLSTGKLVVRAKPADPGTVFGAWPRGISRGRAEYSLLRVLLPAGDWPAKKVKSEEGVSEPGGCPDPGTPPLPPPRRATRSDLPGPPPEQSCGYRSIPEPEPGAAGDGGFGPQPDPFESRRSRPGEPLHECAECGRGFGQKPDLVRHRLARAGECSYICSDCGRAFAEHRATPPAGSPYRRLAACSSSSLGAPAEAGAPRKERKELSLTEKVRVLEMLDGPKVSQSELAKRFGVSQPQICRIIKNKERILSEWHQNSNPERKRKREGKDMAVEAALLRWVESARAADLPVNGPLLQVKAKNLAEALGKPDFEPSSSWLSRFKVRHNITFKKPPRDKKDAEQPTAEHWASTVLPDLLRSYTPSEIYNCGETGVLFRAIPPGALPAKQAARGEGAGPSDRLTLLLCTNVDGSEKAALLAVGQSPGPRCLHGVNLEQMPWTYRASSLARMTAPLFAEWLREFNEEMQRKGKSVVLFLDKHEAHPYLELSNVRMVFVPPATTLVQPLDRGIIRDLKGHYRRRMLTRLPLRAGSPAERGAERPTLLDALHMLVQAWGDVHPAVITSCFRAAGFGPDPSPDAPGLPAVQAPGWLSQEQFERFALMDEGLDCFGEPADAEMTEVADWEGGMASSAEGEDAEEPGAARPCPSEPEVRESLATLRRYLECCATSPDLFQAFYKLEDTVHMVAAGNGPALLGNACPKQ</sequence>
<name>A0ABM4E680_9AVES</name>
<dbReference type="InterPro" id="IPR004875">
    <property type="entry name" value="DDE_SF_endonuclease_dom"/>
</dbReference>
<feature type="domain" description="KRAB" evidence="12">
    <location>
        <begin position="1"/>
        <end position="43"/>
    </location>
</feature>
<evidence type="ECO:0000256" key="2">
    <source>
        <dbReference type="ARBA" id="ARBA00022723"/>
    </source>
</evidence>
<evidence type="ECO:0000256" key="8">
    <source>
        <dbReference type="PROSITE-ProRule" id="PRU00042"/>
    </source>
</evidence>
<reference evidence="16" key="2">
    <citation type="submission" date="2025-08" db="UniProtKB">
        <authorList>
            <consortium name="RefSeq"/>
        </authorList>
    </citation>
    <scope>IDENTIFICATION</scope>
    <source>
        <tissue evidence="16">Blood</tissue>
    </source>
</reference>
<proteinExistence type="predicted"/>
<feature type="domain" description="HTH psq-type" evidence="13">
    <location>
        <begin position="265"/>
        <end position="314"/>
    </location>
</feature>
<dbReference type="Pfam" id="PF03221">
    <property type="entry name" value="HTH_Tnp_Tc5"/>
    <property type="match status" value="1"/>
</dbReference>
<dbReference type="PROSITE" id="PS50805">
    <property type="entry name" value="KRAB"/>
    <property type="match status" value="1"/>
</dbReference>
<dbReference type="InterPro" id="IPR007889">
    <property type="entry name" value="HTH_Psq"/>
</dbReference>
<dbReference type="RefSeq" id="XP_067148206.1">
    <property type="nucleotide sequence ID" value="XM_067292105.1"/>
</dbReference>
<keyword evidence="15" id="KW-1185">Reference proteome</keyword>
<feature type="region of interest" description="Disordered" evidence="10">
    <location>
        <begin position="26"/>
        <end position="63"/>
    </location>
</feature>
<dbReference type="InterPro" id="IPR050863">
    <property type="entry name" value="CenT-Element_Derived"/>
</dbReference>
<feature type="domain" description="C2H2-type" evidence="11">
    <location>
        <begin position="194"/>
        <end position="221"/>
    </location>
</feature>
<dbReference type="SMART" id="SM00674">
    <property type="entry name" value="CENPB"/>
    <property type="match status" value="1"/>
</dbReference>
<dbReference type="PROSITE" id="PS50960">
    <property type="entry name" value="HTH_PSQ"/>
    <property type="match status" value="1"/>
</dbReference>
<dbReference type="InterPro" id="IPR013087">
    <property type="entry name" value="Znf_C2H2_type"/>
</dbReference>
<keyword evidence="3" id="KW-0677">Repeat</keyword>
<dbReference type="InterPro" id="IPR009057">
    <property type="entry name" value="Homeodomain-like_sf"/>
</dbReference>
<feature type="DNA-binding region" description="H-T-H motif" evidence="9">
    <location>
        <begin position="290"/>
        <end position="310"/>
    </location>
</feature>
<keyword evidence="4 8" id="KW-0863">Zinc-finger</keyword>
<feature type="region of interest" description="Disordered" evidence="10">
    <location>
        <begin position="115"/>
        <end position="191"/>
    </location>
</feature>
<evidence type="ECO:0000256" key="6">
    <source>
        <dbReference type="ARBA" id="ARBA00023125"/>
    </source>
</evidence>
<dbReference type="PROSITE" id="PS50157">
    <property type="entry name" value="ZINC_FINGER_C2H2_2"/>
    <property type="match status" value="1"/>
</dbReference>
<evidence type="ECO:0000256" key="3">
    <source>
        <dbReference type="ARBA" id="ARBA00022737"/>
    </source>
</evidence>
<dbReference type="Pfam" id="PF04218">
    <property type="entry name" value="CENP-B_N"/>
    <property type="match status" value="1"/>
</dbReference>
<evidence type="ECO:0000259" key="13">
    <source>
        <dbReference type="PROSITE" id="PS50960"/>
    </source>
</evidence>
<keyword evidence="6 9" id="KW-0238">DNA-binding</keyword>
<dbReference type="InterPro" id="IPR001909">
    <property type="entry name" value="KRAB"/>
</dbReference>
<dbReference type="PANTHER" id="PTHR19303">
    <property type="entry name" value="TRANSPOSON"/>
    <property type="match status" value="1"/>
</dbReference>
<dbReference type="PANTHER" id="PTHR19303:SF36">
    <property type="entry name" value="TIGGER TRANSPOSABLE ELEMENT-DERIVED PROTEIN 3"/>
    <property type="match status" value="1"/>
</dbReference>
<organism evidence="15 16">
    <name type="scientific">Apteryx mantelli</name>
    <name type="common">North Island brown kiwi</name>
    <dbReference type="NCBI Taxonomy" id="2696672"/>
    <lineage>
        <taxon>Eukaryota</taxon>
        <taxon>Metazoa</taxon>
        <taxon>Chordata</taxon>
        <taxon>Craniata</taxon>
        <taxon>Vertebrata</taxon>
        <taxon>Euteleostomi</taxon>
        <taxon>Archelosauria</taxon>
        <taxon>Archosauria</taxon>
        <taxon>Dinosauria</taxon>
        <taxon>Saurischia</taxon>
        <taxon>Theropoda</taxon>
        <taxon>Coelurosauria</taxon>
        <taxon>Aves</taxon>
        <taxon>Palaeognathae</taxon>
        <taxon>Apterygiformes</taxon>
        <taxon>Apterygidae</taxon>
        <taxon>Apteryx</taxon>
    </lineage>
</organism>
<gene>
    <name evidence="16" type="primary">LOC106499369</name>
</gene>
<keyword evidence="7 9" id="KW-0539">Nucleus</keyword>
<evidence type="ECO:0000256" key="7">
    <source>
        <dbReference type="ARBA" id="ARBA00023242"/>
    </source>
</evidence>